<evidence type="ECO:0000313" key="2">
    <source>
        <dbReference type="Proteomes" id="UP000007813"/>
    </source>
</evidence>
<dbReference type="EMBL" id="ALJD01000009">
    <property type="protein sequence ID" value="EJN58095.1"/>
    <property type="molecule type" value="Genomic_DNA"/>
</dbReference>
<protein>
    <recommendedName>
        <fullName evidence="3">RNA ligase domain-containing protein</fullName>
    </recommendedName>
</protein>
<dbReference type="PATRIC" id="fig|1210908.3.peg.3345"/>
<evidence type="ECO:0000313" key="1">
    <source>
        <dbReference type="EMBL" id="EJN58095.1"/>
    </source>
</evidence>
<sequence>MSSAFSPEAMQAPRDVRPLSTVADDLLDGGHLWIQELVVGGSLRFQLQSSGRLRIADDEREYDPEDVPPQYRHAVRYVRESCDWSALRSAVDDVESIVFLGQSMHQAGLDYDWSRTPSFLGTDIWSDEKGAFLGVDTVEHIFERLGLTPVNTFAKEVRAVDFDPDSYTFPQSAWYDGPAAGVVVRNKRGSCGLLCNPEVTVDAVDAVDPSDARPTAEELTANTVTDQRVRQVVATLEQTGRPVTFDAVYERVLDDLFRERRPAQFASVDVRTFRSAVAERTRKLLDTSGALDS</sequence>
<organism evidence="1 2">
    <name type="scientific">Halogranum salarium B-1</name>
    <dbReference type="NCBI Taxonomy" id="1210908"/>
    <lineage>
        <taxon>Archaea</taxon>
        <taxon>Methanobacteriati</taxon>
        <taxon>Methanobacteriota</taxon>
        <taxon>Stenosarchaea group</taxon>
        <taxon>Halobacteria</taxon>
        <taxon>Halobacteriales</taxon>
        <taxon>Haloferacaceae</taxon>
    </lineage>
</organism>
<dbReference type="eggNOG" id="arCOG08926">
    <property type="taxonomic scope" value="Archaea"/>
</dbReference>
<accession>J2ZBP7</accession>
<reference evidence="1 2" key="1">
    <citation type="journal article" date="2012" name="J. Bacteriol.">
        <title>Draft Genome Sequence of the Extremely Halophilic Archaeon Halogranum salarium B-1T.</title>
        <authorList>
            <person name="Kim K.K."/>
            <person name="Lee K.C."/>
            <person name="Lee J.S."/>
        </authorList>
    </citation>
    <scope>NUCLEOTIDE SEQUENCE [LARGE SCALE GENOMIC DNA]</scope>
    <source>
        <strain evidence="1 2">B-1</strain>
    </source>
</reference>
<evidence type="ECO:0008006" key="3">
    <source>
        <dbReference type="Google" id="ProtNLM"/>
    </source>
</evidence>
<name>J2ZBP7_9EURY</name>
<gene>
    <name evidence="1" type="ORF">HSB1_35120</name>
</gene>
<proteinExistence type="predicted"/>
<dbReference type="AlphaFoldDB" id="J2ZBP7"/>
<dbReference type="Proteomes" id="UP000007813">
    <property type="component" value="Unassembled WGS sequence"/>
</dbReference>
<comment type="caution">
    <text evidence="1">The sequence shown here is derived from an EMBL/GenBank/DDBJ whole genome shotgun (WGS) entry which is preliminary data.</text>
</comment>